<dbReference type="RefSeq" id="WP_039451969.1">
    <property type="nucleotide sequence ID" value="NZ_CP043329.1"/>
</dbReference>
<dbReference type="AlphaFoldDB" id="A0A5C0VKP1"/>
<gene>
    <name evidence="3 6" type="primary">rimP</name>
    <name evidence="6" type="ORF">FYC62_14345</name>
</gene>
<evidence type="ECO:0000313" key="7">
    <source>
        <dbReference type="Proteomes" id="UP000323653"/>
    </source>
</evidence>
<dbReference type="Pfam" id="PF02576">
    <property type="entry name" value="RimP_N"/>
    <property type="match status" value="1"/>
</dbReference>
<comment type="similarity">
    <text evidence="3">Belongs to the RimP family.</text>
</comment>
<dbReference type="PANTHER" id="PTHR33867">
    <property type="entry name" value="RIBOSOME MATURATION FACTOR RIMP"/>
    <property type="match status" value="1"/>
</dbReference>
<sequence length="157" mass="17244">MGVEQRVRALAEEKIADRPDLFIVEIKVINNTKVIILLDGDNGVGIHDCALVSRHVGYHLEEENLLDHAYNLEVSSPGLDTPLILDRQFAKNIGRNVTVKHLNGDKVEGTLLSADEESITVAHQVKAKGAKTKKAELVESKILKNSIAEVKVSVSFK</sequence>
<dbReference type="GO" id="GO:0005829">
    <property type="term" value="C:cytosol"/>
    <property type="evidence" value="ECO:0007669"/>
    <property type="project" value="TreeGrafter"/>
</dbReference>
<dbReference type="Gene3D" id="3.30.300.70">
    <property type="entry name" value="RimP-like superfamily, N-terminal"/>
    <property type="match status" value="1"/>
</dbReference>
<organism evidence="6 7">
    <name type="scientific">Pedobacter aquae</name>
    <dbReference type="NCBI Taxonomy" id="2605747"/>
    <lineage>
        <taxon>Bacteria</taxon>
        <taxon>Pseudomonadati</taxon>
        <taxon>Bacteroidota</taxon>
        <taxon>Sphingobacteriia</taxon>
        <taxon>Sphingobacteriales</taxon>
        <taxon>Sphingobacteriaceae</taxon>
        <taxon>Pedobacter</taxon>
    </lineage>
</organism>
<dbReference type="SUPFAM" id="SSF75420">
    <property type="entry name" value="YhbC-like, N-terminal domain"/>
    <property type="match status" value="1"/>
</dbReference>
<dbReference type="HAMAP" id="MF_01077">
    <property type="entry name" value="RimP"/>
    <property type="match status" value="1"/>
</dbReference>
<evidence type="ECO:0000259" key="5">
    <source>
        <dbReference type="Pfam" id="PF17384"/>
    </source>
</evidence>
<evidence type="ECO:0000256" key="3">
    <source>
        <dbReference type="HAMAP-Rule" id="MF_01077"/>
    </source>
</evidence>
<comment type="subcellular location">
    <subcellularLocation>
        <location evidence="3">Cytoplasm</location>
    </subcellularLocation>
</comment>
<evidence type="ECO:0000256" key="1">
    <source>
        <dbReference type="ARBA" id="ARBA00022490"/>
    </source>
</evidence>
<dbReference type="PANTHER" id="PTHR33867:SF1">
    <property type="entry name" value="RIBOSOME MATURATION FACTOR RIMP"/>
    <property type="match status" value="1"/>
</dbReference>
<dbReference type="Proteomes" id="UP000323653">
    <property type="component" value="Chromosome"/>
</dbReference>
<dbReference type="InterPro" id="IPR028998">
    <property type="entry name" value="RimP_C"/>
</dbReference>
<dbReference type="InterPro" id="IPR028989">
    <property type="entry name" value="RimP_N"/>
</dbReference>
<dbReference type="InterPro" id="IPR003728">
    <property type="entry name" value="Ribosome_maturation_RimP"/>
</dbReference>
<keyword evidence="2 3" id="KW-0690">Ribosome biogenesis</keyword>
<keyword evidence="1 3" id="KW-0963">Cytoplasm</keyword>
<evidence type="ECO:0000259" key="4">
    <source>
        <dbReference type="Pfam" id="PF02576"/>
    </source>
</evidence>
<accession>A0A5C0VKP1</accession>
<evidence type="ECO:0000256" key="2">
    <source>
        <dbReference type="ARBA" id="ARBA00022517"/>
    </source>
</evidence>
<protein>
    <recommendedName>
        <fullName evidence="3">Ribosome maturation factor RimP</fullName>
    </recommendedName>
</protein>
<dbReference type="EMBL" id="CP043329">
    <property type="protein sequence ID" value="QEK52709.1"/>
    <property type="molecule type" value="Genomic_DNA"/>
</dbReference>
<proteinExistence type="inferred from homology"/>
<dbReference type="Pfam" id="PF17384">
    <property type="entry name" value="DUF150_C"/>
    <property type="match status" value="1"/>
</dbReference>
<dbReference type="GO" id="GO:0000028">
    <property type="term" value="P:ribosomal small subunit assembly"/>
    <property type="evidence" value="ECO:0007669"/>
    <property type="project" value="TreeGrafter"/>
</dbReference>
<reference evidence="6 7" key="1">
    <citation type="submission" date="2019-08" db="EMBL/GenBank/DDBJ databases">
        <title>Pedobacter sp. nov., isolated from Han river, South Korea.</title>
        <authorList>
            <person name="Lee D.-H."/>
            <person name="Kim Y.-S."/>
            <person name="Hwang E.-M."/>
            <person name="Le Tran T.C."/>
            <person name="Cha C.-J."/>
        </authorList>
    </citation>
    <scope>NUCLEOTIDE SEQUENCE [LARGE SCALE GENOMIC DNA]</scope>
    <source>
        <strain evidence="6 7">CJ43</strain>
    </source>
</reference>
<keyword evidence="7" id="KW-1185">Reference proteome</keyword>
<feature type="domain" description="Ribosome maturation factor RimP C-terminal" evidence="5">
    <location>
        <begin position="86"/>
        <end position="156"/>
    </location>
</feature>
<name>A0A5C0VKP1_9SPHI</name>
<feature type="domain" description="Ribosome maturation factor RimP N-terminal" evidence="4">
    <location>
        <begin position="21"/>
        <end position="80"/>
    </location>
</feature>
<comment type="function">
    <text evidence="3">Required for maturation of 30S ribosomal subunits.</text>
</comment>
<dbReference type="GO" id="GO:0006412">
    <property type="term" value="P:translation"/>
    <property type="evidence" value="ECO:0007669"/>
    <property type="project" value="TreeGrafter"/>
</dbReference>
<dbReference type="InterPro" id="IPR035956">
    <property type="entry name" value="RimP_N_sf"/>
</dbReference>
<dbReference type="KEGG" id="pej:FYC62_14345"/>
<dbReference type="NCBIfam" id="NF002531">
    <property type="entry name" value="PRK02001.1"/>
    <property type="match status" value="1"/>
</dbReference>
<evidence type="ECO:0000313" key="6">
    <source>
        <dbReference type="EMBL" id="QEK52709.1"/>
    </source>
</evidence>